<dbReference type="STRING" id="1137799.GZ78_27990"/>
<evidence type="ECO:0000313" key="2">
    <source>
        <dbReference type="EMBL" id="KEQ12264.1"/>
    </source>
</evidence>
<comment type="caution">
    <text evidence="2">The sequence shown here is derived from an EMBL/GenBank/DDBJ whole genome shotgun (WGS) entry which is preliminary data.</text>
</comment>
<evidence type="ECO:0000256" key="1">
    <source>
        <dbReference type="SAM" id="MobiDB-lite"/>
    </source>
</evidence>
<name>A0A081N1E1_9GAMM</name>
<dbReference type="RefSeq" id="WP_034842829.1">
    <property type="nucleotide sequence ID" value="NZ_JOKH01000010.1"/>
</dbReference>
<proteinExistence type="predicted"/>
<dbReference type="OrthoDB" id="9775333at2"/>
<dbReference type="Pfam" id="PF05936">
    <property type="entry name" value="T6SS_VasE"/>
    <property type="match status" value="1"/>
</dbReference>
<dbReference type="PANTHER" id="PTHR35566">
    <property type="entry name" value="BLR3599 PROTEIN"/>
    <property type="match status" value="1"/>
</dbReference>
<feature type="region of interest" description="Disordered" evidence="1">
    <location>
        <begin position="107"/>
        <end position="127"/>
    </location>
</feature>
<reference evidence="2 3" key="1">
    <citation type="submission" date="2014-06" db="EMBL/GenBank/DDBJ databases">
        <title>Whole Genome Sequences of Three Symbiotic Endozoicomonas Bacteria.</title>
        <authorList>
            <person name="Neave M.J."/>
            <person name="Apprill A."/>
            <person name="Voolstra C.R."/>
        </authorList>
    </citation>
    <scope>NUCLEOTIDE SEQUENCE [LARGE SCALE GENOMIC DNA]</scope>
    <source>
        <strain evidence="2 3">DSM 25634</strain>
    </source>
</reference>
<keyword evidence="3" id="KW-1185">Reference proteome</keyword>
<dbReference type="NCBIfam" id="TIGR03353">
    <property type="entry name" value="VI_chp_4"/>
    <property type="match status" value="1"/>
</dbReference>
<dbReference type="AlphaFoldDB" id="A0A081N1E1"/>
<feature type="compositionally biased region" description="Polar residues" evidence="1">
    <location>
        <begin position="108"/>
        <end position="127"/>
    </location>
</feature>
<dbReference type="PANTHER" id="PTHR35566:SF1">
    <property type="entry name" value="TYPE VI SECRETION SYSTEM BASEPLATE COMPONENT TSSK1"/>
    <property type="match status" value="1"/>
</dbReference>
<gene>
    <name evidence="2" type="ORF">GZ78_27990</name>
</gene>
<dbReference type="EMBL" id="JOKH01000010">
    <property type="protein sequence ID" value="KEQ12264.1"/>
    <property type="molecule type" value="Genomic_DNA"/>
</dbReference>
<dbReference type="eggNOG" id="COG3522">
    <property type="taxonomic scope" value="Bacteria"/>
</dbReference>
<dbReference type="Proteomes" id="UP000028073">
    <property type="component" value="Unassembled WGS sequence"/>
</dbReference>
<dbReference type="InterPro" id="IPR010263">
    <property type="entry name" value="T6SS_TssK"/>
</dbReference>
<evidence type="ECO:0000313" key="3">
    <source>
        <dbReference type="Proteomes" id="UP000028073"/>
    </source>
</evidence>
<sequence length="444" mass="49979">MSNNNKVIWSEGMFLRPQHFQQQERYFEQYIEHRTRACGAYFWGLNKLRIDIELLKLGKISIIEAEGVFSDGTPFSLPATERAPTILDVPVNTRHEVVYLCLPLRSPGSRQSTRQTDDSSQIRFFSESSEVRDNASKSAEQAAVEIGHMTLHLKLESEDRNGFACIGITRILEKQPDQPVKLDNSYVPPLLDCQLSPVTSGYFEELLGLLKQRGDALGHRLADSGRSGSAEIADYLLLQVINRYEPLIIQLSRQEQLHPFEFYKELLQLAGELATFTHSAKRADRFPNYSQESLGDLYAALFSSLRQSLSQVLEQTAIAMELTKHKFGIFVSPIKDRSLISSASFYLAVKADMPGEQLRNNFPAQAKVAPVEVIRELISASMPGIMVRPLPVAPRQIPYHAGFAYFELERSGKAWSAMQNSGGFAVHLGAEFPQLELELWAVRD</sequence>
<protein>
    <submittedName>
        <fullName evidence="2">Type VI secretion protein</fullName>
    </submittedName>
</protein>
<organism evidence="2 3">
    <name type="scientific">Endozoicomonas numazuensis</name>
    <dbReference type="NCBI Taxonomy" id="1137799"/>
    <lineage>
        <taxon>Bacteria</taxon>
        <taxon>Pseudomonadati</taxon>
        <taxon>Pseudomonadota</taxon>
        <taxon>Gammaproteobacteria</taxon>
        <taxon>Oceanospirillales</taxon>
        <taxon>Endozoicomonadaceae</taxon>
        <taxon>Endozoicomonas</taxon>
    </lineage>
</organism>
<accession>A0A081N1E1</accession>